<protein>
    <submittedName>
        <fullName evidence="3">Ribose-phosphate pyrophosphokinase</fullName>
    </submittedName>
</protein>
<dbReference type="CDD" id="cd06223">
    <property type="entry name" value="PRTases_typeI"/>
    <property type="match status" value="1"/>
</dbReference>
<feature type="domain" description="Phosphoribosyltransferase" evidence="2">
    <location>
        <begin position="170"/>
        <end position="207"/>
    </location>
</feature>
<evidence type="ECO:0000259" key="2">
    <source>
        <dbReference type="Pfam" id="PF00156"/>
    </source>
</evidence>
<dbReference type="Pfam" id="PF00156">
    <property type="entry name" value="Pribosyltran"/>
    <property type="match status" value="1"/>
</dbReference>
<gene>
    <name evidence="3" type="primary">prs_3</name>
    <name evidence="3" type="ORF">BN1080_01140</name>
</gene>
<dbReference type="PANTHER" id="PTHR47505">
    <property type="entry name" value="DNA UTILIZATION PROTEIN YHGH"/>
    <property type="match status" value="1"/>
</dbReference>
<sequence>MQASWRSLFMNDLNEAVCTKCKAEFESITGNACLYCGALEDGVCRDCLYWEQTEYAGLITKGQCLYRYNAAMQTYFHQYKFLQDVILSEVFAKEVQHALAKVEAVIVPIPMNPKKLKERTFAQVDAMLESARLPYKHLLTKNEDVQGKKTKTERMASAPLFQWNGEAVPKKVILVDDLYTTGTTMRHAAKVLKSAGAEEIELFCLIRG</sequence>
<organism evidence="3 4">
    <name type="scientific">Planococcus massiliensis</name>
    <dbReference type="NCBI Taxonomy" id="1499687"/>
    <lineage>
        <taxon>Bacteria</taxon>
        <taxon>Bacillati</taxon>
        <taxon>Bacillota</taxon>
        <taxon>Bacilli</taxon>
        <taxon>Bacillales</taxon>
        <taxon>Caryophanaceae</taxon>
        <taxon>Planococcus</taxon>
    </lineage>
</organism>
<dbReference type="PANTHER" id="PTHR47505:SF1">
    <property type="entry name" value="DNA UTILIZATION PROTEIN YHGH"/>
    <property type="match status" value="1"/>
</dbReference>
<dbReference type="Proteomes" id="UP000043699">
    <property type="component" value="Unassembled WGS sequence"/>
</dbReference>
<name>A0A098EIW3_9BACL</name>
<dbReference type="GO" id="GO:0016301">
    <property type="term" value="F:kinase activity"/>
    <property type="evidence" value="ECO:0007669"/>
    <property type="project" value="UniProtKB-KW"/>
</dbReference>
<reference evidence="3 4" key="1">
    <citation type="submission" date="2014-09" db="EMBL/GenBank/DDBJ databases">
        <authorList>
            <person name="Urmite Genomes Urmite Genomes"/>
        </authorList>
    </citation>
    <scope>NUCLEOTIDE SEQUENCE [LARGE SCALE GENOMIC DNA]</scope>
    <source>
        <strain evidence="3 4">ES2</strain>
    </source>
</reference>
<dbReference type="InterPro" id="IPR029057">
    <property type="entry name" value="PRTase-like"/>
</dbReference>
<dbReference type="InterPro" id="IPR051910">
    <property type="entry name" value="ComF/GntX_DNA_util-trans"/>
</dbReference>
<proteinExistence type="inferred from homology"/>
<dbReference type="STRING" id="1499687.BN1080_01140"/>
<comment type="similarity">
    <text evidence="1">Belongs to the ComF/GntX family.</text>
</comment>
<dbReference type="InterPro" id="IPR000836">
    <property type="entry name" value="PRTase_dom"/>
</dbReference>
<dbReference type="Gene3D" id="3.40.50.2020">
    <property type="match status" value="1"/>
</dbReference>
<dbReference type="AlphaFoldDB" id="A0A098EIW3"/>
<evidence type="ECO:0000313" key="3">
    <source>
        <dbReference type="EMBL" id="CEG22218.1"/>
    </source>
</evidence>
<accession>A0A098EIW3</accession>
<keyword evidence="3" id="KW-0808">Transferase</keyword>
<dbReference type="SUPFAM" id="SSF53271">
    <property type="entry name" value="PRTase-like"/>
    <property type="match status" value="1"/>
</dbReference>
<evidence type="ECO:0000313" key="4">
    <source>
        <dbReference type="Proteomes" id="UP000043699"/>
    </source>
</evidence>
<keyword evidence="4" id="KW-1185">Reference proteome</keyword>
<keyword evidence="3" id="KW-0418">Kinase</keyword>
<dbReference type="EMBL" id="CCXS01000001">
    <property type="protein sequence ID" value="CEG22218.1"/>
    <property type="molecule type" value="Genomic_DNA"/>
</dbReference>
<evidence type="ECO:0000256" key="1">
    <source>
        <dbReference type="ARBA" id="ARBA00008007"/>
    </source>
</evidence>